<dbReference type="EC" id="2.1.1.-" evidence="7"/>
<evidence type="ECO:0000256" key="4">
    <source>
        <dbReference type="ARBA" id="ARBA00022603"/>
    </source>
</evidence>
<dbReference type="GO" id="GO:0016279">
    <property type="term" value="F:protein-lysine N-methyltransferase activity"/>
    <property type="evidence" value="ECO:0007669"/>
    <property type="project" value="UniProtKB-UniRule"/>
</dbReference>
<keyword evidence="2 7" id="KW-0813">Transport</keyword>
<dbReference type="AlphaFoldDB" id="A0A161HMG4"/>
<dbReference type="SUPFAM" id="SSF53335">
    <property type="entry name" value="S-adenosyl-L-methionine-dependent methyltransferases"/>
    <property type="match status" value="1"/>
</dbReference>
<accession>A0A161HMG4</accession>
<reference evidence="9 10" key="1">
    <citation type="submission" date="2016-02" db="EMBL/GenBank/DDBJ databases">
        <title>Complete genome sequence and transcriptome regulation of the pentose utilising yeast Sugiyamaella lignohabitans.</title>
        <authorList>
            <person name="Bellasio M."/>
            <person name="Peymann A."/>
            <person name="Valli M."/>
            <person name="Sipitzky M."/>
            <person name="Graf A."/>
            <person name="Sauer M."/>
            <person name="Marx H."/>
            <person name="Mattanovich D."/>
        </authorList>
    </citation>
    <scope>NUCLEOTIDE SEQUENCE [LARGE SCALE GENOMIC DNA]</scope>
    <source>
        <strain evidence="9 10">CBS 10342</strain>
    </source>
</reference>
<evidence type="ECO:0000256" key="6">
    <source>
        <dbReference type="ARBA" id="ARBA00022691"/>
    </source>
</evidence>
<dbReference type="InterPro" id="IPR025714">
    <property type="entry name" value="Methyltranfer_dom"/>
</dbReference>
<keyword evidence="6 7" id="KW-0949">S-adenosyl-L-methionine</keyword>
<keyword evidence="4 7" id="KW-0489">Methyltransferase</keyword>
<evidence type="ECO:0000256" key="3">
    <source>
        <dbReference type="ARBA" id="ARBA00022490"/>
    </source>
</evidence>
<dbReference type="GO" id="GO:0016192">
    <property type="term" value="P:vesicle-mediated transport"/>
    <property type="evidence" value="ECO:0007669"/>
    <property type="project" value="UniProtKB-UniRule"/>
</dbReference>
<comment type="similarity">
    <text evidence="7">Belongs to the class I-like SAM-binding methyltransferase superfamily. EFM4 family.</text>
</comment>
<dbReference type="Gene3D" id="3.40.50.150">
    <property type="entry name" value="Vaccinia Virus protein VP39"/>
    <property type="match status" value="1"/>
</dbReference>
<gene>
    <name evidence="9" type="primary">SEE1</name>
    <name evidence="7" type="synonym">EFM4</name>
    <name evidence="9" type="ORF">AWJ20_2511</name>
</gene>
<dbReference type="RefSeq" id="XP_018737374.1">
    <property type="nucleotide sequence ID" value="XM_018879460.1"/>
</dbReference>
<keyword evidence="3 7" id="KW-0963">Cytoplasm</keyword>
<dbReference type="CDD" id="cd02440">
    <property type="entry name" value="AdoMet_MTases"/>
    <property type="match status" value="1"/>
</dbReference>
<feature type="domain" description="Methyltransferase" evidence="8">
    <location>
        <begin position="68"/>
        <end position="208"/>
    </location>
</feature>
<comment type="subcellular location">
    <subcellularLocation>
        <location evidence="1 7">Cytoplasm</location>
    </subcellularLocation>
</comment>
<evidence type="ECO:0000256" key="2">
    <source>
        <dbReference type="ARBA" id="ARBA00022448"/>
    </source>
</evidence>
<evidence type="ECO:0000256" key="7">
    <source>
        <dbReference type="HAMAP-Rule" id="MF_03188"/>
    </source>
</evidence>
<comment type="function">
    <text evidence="7">S-adenosyl-L-methionine-dependent protein-lysine N-methyltransferase that mono- and dimethylates elongation factor 1-alpha at 'Lys-316'. May play a role in intracellular transport.</text>
</comment>
<dbReference type="PANTHER" id="PTHR12843:SF5">
    <property type="entry name" value="EEF1A LYSINE METHYLTRANSFERASE 2"/>
    <property type="match status" value="1"/>
</dbReference>
<dbReference type="KEGG" id="slb:AWJ20_2511"/>
<evidence type="ECO:0000313" key="10">
    <source>
        <dbReference type="Proteomes" id="UP000189580"/>
    </source>
</evidence>
<proteinExistence type="inferred from homology"/>
<evidence type="ECO:0000259" key="8">
    <source>
        <dbReference type="Pfam" id="PF13847"/>
    </source>
</evidence>
<evidence type="ECO:0000256" key="5">
    <source>
        <dbReference type="ARBA" id="ARBA00022679"/>
    </source>
</evidence>
<protein>
    <recommendedName>
        <fullName evidence="7">Protein-lysine N-methyltransferase EFM4</fullName>
        <ecNumber evidence="7">2.1.1.-</ecNumber>
    </recommendedName>
    <alternativeName>
        <fullName evidence="7">Elongation factor methyltransferase 4</fullName>
    </alternativeName>
</protein>
<evidence type="ECO:0000256" key="1">
    <source>
        <dbReference type="ARBA" id="ARBA00004496"/>
    </source>
</evidence>
<dbReference type="OrthoDB" id="10069295at2759"/>
<dbReference type="GO" id="GO:0005737">
    <property type="term" value="C:cytoplasm"/>
    <property type="evidence" value="ECO:0007669"/>
    <property type="project" value="UniProtKB-SubCell"/>
</dbReference>
<keyword evidence="5 7" id="KW-0808">Transferase</keyword>
<dbReference type="InterPro" id="IPR029063">
    <property type="entry name" value="SAM-dependent_MTases_sf"/>
</dbReference>
<evidence type="ECO:0000313" key="9">
    <source>
        <dbReference type="EMBL" id="ANB14897.1"/>
    </source>
</evidence>
<dbReference type="PANTHER" id="PTHR12843">
    <property type="entry name" value="PROTEIN-LYSINE N-METHYLTRANSFERASE METTL10"/>
    <property type="match status" value="1"/>
</dbReference>
<name>A0A161HMG4_9ASCO</name>
<keyword evidence="10" id="KW-1185">Reference proteome</keyword>
<dbReference type="InterPro" id="IPR026635">
    <property type="entry name" value="Efm4/METTL10"/>
</dbReference>
<organism evidence="9 10">
    <name type="scientific">Sugiyamaella lignohabitans</name>
    <dbReference type="NCBI Taxonomy" id="796027"/>
    <lineage>
        <taxon>Eukaryota</taxon>
        <taxon>Fungi</taxon>
        <taxon>Dikarya</taxon>
        <taxon>Ascomycota</taxon>
        <taxon>Saccharomycotina</taxon>
        <taxon>Dipodascomycetes</taxon>
        <taxon>Dipodascales</taxon>
        <taxon>Trichomonascaceae</taxon>
        <taxon>Sugiyamaella</taxon>
    </lineage>
</organism>
<dbReference type="GO" id="GO:0032259">
    <property type="term" value="P:methylation"/>
    <property type="evidence" value="ECO:0007669"/>
    <property type="project" value="UniProtKB-KW"/>
</dbReference>
<dbReference type="Proteomes" id="UP000189580">
    <property type="component" value="Chromosome b"/>
</dbReference>
<dbReference type="HAMAP" id="MF_03188">
    <property type="entry name" value="Methyltr_EFM4"/>
    <property type="match status" value="1"/>
</dbReference>
<dbReference type="GeneID" id="30034431"/>
<dbReference type="FunFam" id="3.40.50.150:FF:000287">
    <property type="entry name" value="Protein-lysine N-methyltransferase EFM4"/>
    <property type="match status" value="1"/>
</dbReference>
<sequence>MTDLNPSKLGTKSYWDNFYNVEKENFKENPQDTGECWFDDSNAEQKVVNFLTTLAEDGEIPEIVNFESTEVIDLGTGNGRLLISVREAGFEGQLTGLDYSAPAVEFAESVAAEEQIENIKFQHADFLTSSNWNESQSQWDVVLDKGTLDAIALSSEKYKGEDEVERTGVEQYAHAVKDMVKSKGILLITSCNFTEPELINAITKEGAFEKWRIVKYPSFEFGGAKGQTICTVAFRKRE</sequence>
<dbReference type="Pfam" id="PF13847">
    <property type="entry name" value="Methyltransf_31"/>
    <property type="match status" value="1"/>
</dbReference>
<dbReference type="EMBL" id="CP014503">
    <property type="protein sequence ID" value="ANB14897.1"/>
    <property type="molecule type" value="Genomic_DNA"/>
</dbReference>